<dbReference type="EMBL" id="JACGWJ010000029">
    <property type="protein sequence ID" value="KAL0303413.1"/>
    <property type="molecule type" value="Genomic_DNA"/>
</dbReference>
<feature type="region of interest" description="Disordered" evidence="1">
    <location>
        <begin position="86"/>
        <end position="105"/>
    </location>
</feature>
<reference evidence="2" key="2">
    <citation type="journal article" date="2024" name="Plant">
        <title>Genomic evolution and insights into agronomic trait innovations of Sesamum species.</title>
        <authorList>
            <person name="Miao H."/>
            <person name="Wang L."/>
            <person name="Qu L."/>
            <person name="Liu H."/>
            <person name="Sun Y."/>
            <person name="Le M."/>
            <person name="Wang Q."/>
            <person name="Wei S."/>
            <person name="Zheng Y."/>
            <person name="Lin W."/>
            <person name="Duan Y."/>
            <person name="Cao H."/>
            <person name="Xiong S."/>
            <person name="Wang X."/>
            <person name="Wei L."/>
            <person name="Li C."/>
            <person name="Ma Q."/>
            <person name="Ju M."/>
            <person name="Zhao R."/>
            <person name="Li G."/>
            <person name="Mu C."/>
            <person name="Tian Q."/>
            <person name="Mei H."/>
            <person name="Zhang T."/>
            <person name="Gao T."/>
            <person name="Zhang H."/>
        </authorList>
    </citation>
    <scope>NUCLEOTIDE SEQUENCE</scope>
    <source>
        <strain evidence="2">G02</strain>
    </source>
</reference>
<accession>A0AAW2KC27</accession>
<sequence>MCLLINISRGKHPSQTSHIKALPSGSHTLIKCHVFHTGTETLLRRGTPAPLQAGTLVLLWGTCKLYQVQAPKPSSAEAFKPYFRRTPYSSSNKVPKSCSKEVPIK</sequence>
<gene>
    <name evidence="2" type="ORF">Sradi_6209400</name>
</gene>
<proteinExistence type="predicted"/>
<comment type="caution">
    <text evidence="2">The sequence shown here is derived from an EMBL/GenBank/DDBJ whole genome shotgun (WGS) entry which is preliminary data.</text>
</comment>
<reference evidence="2" key="1">
    <citation type="submission" date="2020-06" db="EMBL/GenBank/DDBJ databases">
        <authorList>
            <person name="Li T."/>
            <person name="Hu X."/>
            <person name="Zhang T."/>
            <person name="Song X."/>
            <person name="Zhang H."/>
            <person name="Dai N."/>
            <person name="Sheng W."/>
            <person name="Hou X."/>
            <person name="Wei L."/>
        </authorList>
    </citation>
    <scope>NUCLEOTIDE SEQUENCE</scope>
    <source>
        <strain evidence="2">G02</strain>
        <tissue evidence="2">Leaf</tissue>
    </source>
</reference>
<dbReference type="AlphaFoldDB" id="A0AAW2KC27"/>
<evidence type="ECO:0000313" key="2">
    <source>
        <dbReference type="EMBL" id="KAL0303413.1"/>
    </source>
</evidence>
<evidence type="ECO:0000256" key="1">
    <source>
        <dbReference type="SAM" id="MobiDB-lite"/>
    </source>
</evidence>
<name>A0AAW2KC27_SESRA</name>
<protein>
    <submittedName>
        <fullName evidence="2">Uncharacterized protein</fullName>
    </submittedName>
</protein>
<organism evidence="2">
    <name type="scientific">Sesamum radiatum</name>
    <name type="common">Black benniseed</name>
    <dbReference type="NCBI Taxonomy" id="300843"/>
    <lineage>
        <taxon>Eukaryota</taxon>
        <taxon>Viridiplantae</taxon>
        <taxon>Streptophyta</taxon>
        <taxon>Embryophyta</taxon>
        <taxon>Tracheophyta</taxon>
        <taxon>Spermatophyta</taxon>
        <taxon>Magnoliopsida</taxon>
        <taxon>eudicotyledons</taxon>
        <taxon>Gunneridae</taxon>
        <taxon>Pentapetalae</taxon>
        <taxon>asterids</taxon>
        <taxon>lamiids</taxon>
        <taxon>Lamiales</taxon>
        <taxon>Pedaliaceae</taxon>
        <taxon>Sesamum</taxon>
    </lineage>
</organism>